<accession>X1FFT3</accession>
<organism evidence="1">
    <name type="scientific">marine sediment metagenome</name>
    <dbReference type="NCBI Taxonomy" id="412755"/>
    <lineage>
        <taxon>unclassified sequences</taxon>
        <taxon>metagenomes</taxon>
        <taxon>ecological metagenomes</taxon>
    </lineage>
</organism>
<comment type="caution">
    <text evidence="1">The sequence shown here is derived from an EMBL/GenBank/DDBJ whole genome shotgun (WGS) entry which is preliminary data.</text>
</comment>
<reference evidence="1" key="1">
    <citation type="journal article" date="2014" name="Front. Microbiol.">
        <title>High frequency of phylogenetically diverse reductive dehalogenase-homologous genes in deep subseafloor sedimentary metagenomes.</title>
        <authorList>
            <person name="Kawai M."/>
            <person name="Futagami T."/>
            <person name="Toyoda A."/>
            <person name="Takaki Y."/>
            <person name="Nishi S."/>
            <person name="Hori S."/>
            <person name="Arai W."/>
            <person name="Tsubouchi T."/>
            <person name="Morono Y."/>
            <person name="Uchiyama I."/>
            <person name="Ito T."/>
            <person name="Fujiyama A."/>
            <person name="Inagaki F."/>
            <person name="Takami H."/>
        </authorList>
    </citation>
    <scope>NUCLEOTIDE SEQUENCE</scope>
    <source>
        <strain evidence="1">Expedition CK06-06</strain>
    </source>
</reference>
<dbReference type="EMBL" id="BARU01007308">
    <property type="protein sequence ID" value="GAH43842.1"/>
    <property type="molecule type" value="Genomic_DNA"/>
</dbReference>
<proteinExistence type="predicted"/>
<evidence type="ECO:0000313" key="1">
    <source>
        <dbReference type="EMBL" id="GAH43842.1"/>
    </source>
</evidence>
<sequence length="39" mass="4703">MIRGDSILDLQDIIFEAIDYEELSDEQWQEFTQFHAVTR</sequence>
<gene>
    <name evidence="1" type="ORF">S03H2_14402</name>
</gene>
<dbReference type="AlphaFoldDB" id="X1FFT3"/>
<name>X1FFT3_9ZZZZ</name>
<protein>
    <submittedName>
        <fullName evidence="1">Uncharacterized protein</fullName>
    </submittedName>
</protein>